<feature type="transmembrane region" description="Helical" evidence="1">
    <location>
        <begin position="341"/>
        <end position="359"/>
    </location>
</feature>
<organism evidence="2 3">
    <name type="scientific">Duganella flavida</name>
    <dbReference type="NCBI Taxonomy" id="2692175"/>
    <lineage>
        <taxon>Bacteria</taxon>
        <taxon>Pseudomonadati</taxon>
        <taxon>Pseudomonadota</taxon>
        <taxon>Betaproteobacteria</taxon>
        <taxon>Burkholderiales</taxon>
        <taxon>Oxalobacteraceae</taxon>
        <taxon>Telluria group</taxon>
        <taxon>Duganella</taxon>
    </lineage>
</organism>
<keyword evidence="3" id="KW-1185">Reference proteome</keyword>
<dbReference type="EMBL" id="WWCN01000003">
    <property type="protein sequence ID" value="MYM22112.1"/>
    <property type="molecule type" value="Genomic_DNA"/>
</dbReference>
<feature type="transmembrane region" description="Helical" evidence="1">
    <location>
        <begin position="584"/>
        <end position="604"/>
    </location>
</feature>
<name>A0A6L8K897_9BURK</name>
<feature type="transmembrane region" description="Helical" evidence="1">
    <location>
        <begin position="170"/>
        <end position="187"/>
    </location>
</feature>
<protein>
    <recommendedName>
        <fullName evidence="4">O-antigen ligase domain-containing protein</fullName>
    </recommendedName>
</protein>
<feature type="transmembrane region" description="Helical" evidence="1">
    <location>
        <begin position="30"/>
        <end position="57"/>
    </location>
</feature>
<dbReference type="Proteomes" id="UP000479335">
    <property type="component" value="Unassembled WGS sequence"/>
</dbReference>
<feature type="transmembrane region" description="Helical" evidence="1">
    <location>
        <begin position="317"/>
        <end position="335"/>
    </location>
</feature>
<dbReference type="AlphaFoldDB" id="A0A6L8K897"/>
<proteinExistence type="predicted"/>
<sequence>MQMSWARLLALIFFAGFALAASMYPMAGTWLLPILATYAAWLCWRPALWLVSLLALLPVLDFTPHTGWFFLEEIDLLLLLTAGLAYWHLPPNSDELPRWPPLFRLGLVLMGLAVAIGMWRGLQPLGPVDANTFNNYLSSANALRVGKAWVWTVVLLPPLRRSSIAPREQLVAGMMLGLLLVSTAAINERMQFTGLLNFSTDYRISAPFSAMHTGGAALDGYLALSIPLLATWLLARNATWRNAAALALLPLAWYVALATFSRGLYLALAAALLVLAAPMLMDRLHGGAPRAGWIGLAGAVLAVVVLDLAFRFGGYRAYLPVLMALLLLAAAHYRHHLSPTLASLLLLGTVVPICHGYYVNVRFASIGNDWATRLHHWKNTLAMMDADANLLGMGIGKFPATYYWYYPQRELPPSYQFIDQGSNRHLRLSAGQYAAGYGELLRMLQSIQLRPHQQYALGVDVWNGGPPAFLHINVCQRQLLYPQNCLAVPLRQIPHGSAWQHYLYTIDSGVLGGDQLPVKLEIAAEGQLAVLDIDNLSLRTVPDGHELLRNGSFSEANTSWFFSSDRNHLPWHVKNLVLNLYFEMGWAGLCAYGLLLFSAVAVLLRRGDSAMLAALLAFQLVGLFDSLLDVPRITLLSMLLLSTAALPSKGSL</sequence>
<evidence type="ECO:0000313" key="3">
    <source>
        <dbReference type="Proteomes" id="UP000479335"/>
    </source>
</evidence>
<evidence type="ECO:0000256" key="1">
    <source>
        <dbReference type="SAM" id="Phobius"/>
    </source>
</evidence>
<dbReference type="PANTHER" id="PTHR37422:SF13">
    <property type="entry name" value="LIPOPOLYSACCHARIDE BIOSYNTHESIS PROTEIN PA4999-RELATED"/>
    <property type="match status" value="1"/>
</dbReference>
<dbReference type="RefSeq" id="WP_161005628.1">
    <property type="nucleotide sequence ID" value="NZ_WWCN01000003.1"/>
</dbReference>
<evidence type="ECO:0008006" key="4">
    <source>
        <dbReference type="Google" id="ProtNLM"/>
    </source>
</evidence>
<accession>A0A6L8K897</accession>
<evidence type="ECO:0000313" key="2">
    <source>
        <dbReference type="EMBL" id="MYM22112.1"/>
    </source>
</evidence>
<comment type="caution">
    <text evidence="2">The sequence shown here is derived from an EMBL/GenBank/DDBJ whole genome shotgun (WGS) entry which is preliminary data.</text>
</comment>
<feature type="transmembrane region" description="Helical" evidence="1">
    <location>
        <begin position="69"/>
        <end position="89"/>
    </location>
</feature>
<reference evidence="2 3" key="1">
    <citation type="submission" date="2019-12" db="EMBL/GenBank/DDBJ databases">
        <title>Novel species isolated from a subtropical stream in China.</title>
        <authorList>
            <person name="Lu H."/>
        </authorList>
    </citation>
    <scope>NUCLEOTIDE SEQUENCE [LARGE SCALE GENOMIC DNA]</scope>
    <source>
        <strain evidence="2 3">FT135W</strain>
    </source>
</reference>
<keyword evidence="1" id="KW-0812">Transmembrane</keyword>
<dbReference type="PANTHER" id="PTHR37422">
    <property type="entry name" value="TEICHURONIC ACID BIOSYNTHESIS PROTEIN TUAE"/>
    <property type="match status" value="1"/>
</dbReference>
<gene>
    <name evidence="2" type="ORF">GTP46_05580</name>
</gene>
<keyword evidence="1" id="KW-0472">Membrane</keyword>
<feature type="transmembrane region" description="Helical" evidence="1">
    <location>
        <begin position="610"/>
        <end position="628"/>
    </location>
</feature>
<feature type="transmembrane region" description="Helical" evidence="1">
    <location>
        <begin position="101"/>
        <end position="119"/>
    </location>
</feature>
<keyword evidence="1" id="KW-1133">Transmembrane helix</keyword>
<feature type="transmembrane region" description="Helical" evidence="1">
    <location>
        <begin position="293"/>
        <end position="310"/>
    </location>
</feature>
<feature type="transmembrane region" description="Helical" evidence="1">
    <location>
        <begin position="264"/>
        <end position="281"/>
    </location>
</feature>
<dbReference type="InterPro" id="IPR051533">
    <property type="entry name" value="WaaL-like"/>
</dbReference>